<evidence type="ECO:0000313" key="1">
    <source>
        <dbReference type="EMBL" id="BES87242.1"/>
    </source>
</evidence>
<accession>A0ABN7A7L4</accession>
<dbReference type="EMBL" id="AP028909">
    <property type="protein sequence ID" value="BES87242.1"/>
    <property type="molecule type" value="Genomic_DNA"/>
</dbReference>
<name>A0ABN7A7L4_9HEMI</name>
<gene>
    <name evidence="1" type="ORF">NTJ_00047</name>
</gene>
<organism evidence="1 2">
    <name type="scientific">Nesidiocoris tenuis</name>
    <dbReference type="NCBI Taxonomy" id="355587"/>
    <lineage>
        <taxon>Eukaryota</taxon>
        <taxon>Metazoa</taxon>
        <taxon>Ecdysozoa</taxon>
        <taxon>Arthropoda</taxon>
        <taxon>Hexapoda</taxon>
        <taxon>Insecta</taxon>
        <taxon>Pterygota</taxon>
        <taxon>Neoptera</taxon>
        <taxon>Paraneoptera</taxon>
        <taxon>Hemiptera</taxon>
        <taxon>Heteroptera</taxon>
        <taxon>Panheteroptera</taxon>
        <taxon>Cimicomorpha</taxon>
        <taxon>Miridae</taxon>
        <taxon>Dicyphina</taxon>
        <taxon>Nesidiocoris</taxon>
    </lineage>
</organism>
<keyword evidence="2" id="KW-1185">Reference proteome</keyword>
<evidence type="ECO:0000313" key="2">
    <source>
        <dbReference type="Proteomes" id="UP001307889"/>
    </source>
</evidence>
<sequence length="93" mass="10519">MALSVFIRGKARKKTLTRRGGENSHLGIAPRTRAMRDVRAREAIERNSFRSFFLYEKPAKIKGNRGEEVGKTELARNSGGEKAFLRSLMELVP</sequence>
<protein>
    <submittedName>
        <fullName evidence="1">Uncharacterized protein</fullName>
    </submittedName>
</protein>
<reference evidence="1 2" key="1">
    <citation type="submission" date="2023-09" db="EMBL/GenBank/DDBJ databases">
        <title>Nesidiocoris tenuis whole genome shotgun sequence.</title>
        <authorList>
            <person name="Shibata T."/>
            <person name="Shimoda M."/>
            <person name="Kobayashi T."/>
            <person name="Uehara T."/>
        </authorList>
    </citation>
    <scope>NUCLEOTIDE SEQUENCE [LARGE SCALE GENOMIC DNA]</scope>
    <source>
        <strain evidence="1 2">Japan</strain>
    </source>
</reference>
<proteinExistence type="predicted"/>
<dbReference type="Proteomes" id="UP001307889">
    <property type="component" value="Chromosome 1"/>
</dbReference>